<feature type="compositionally biased region" description="Basic and acidic residues" evidence="1">
    <location>
        <begin position="29"/>
        <end position="42"/>
    </location>
</feature>
<evidence type="ECO:0000313" key="2">
    <source>
        <dbReference type="EMBL" id="KAF4142619.1"/>
    </source>
</evidence>
<gene>
    <name evidence="2" type="ORF">GN958_ATG08191</name>
</gene>
<protein>
    <submittedName>
        <fullName evidence="2">Uncharacterized protein</fullName>
    </submittedName>
</protein>
<feature type="region of interest" description="Disordered" evidence="1">
    <location>
        <begin position="1"/>
        <end position="48"/>
    </location>
</feature>
<comment type="caution">
    <text evidence="2">The sequence shown here is derived from an EMBL/GenBank/DDBJ whole genome shotgun (WGS) entry which is preliminary data.</text>
</comment>
<sequence length="110" mass="12126">MKADNLKADHATPSAAAALTGAAGRRNLSRRERNKRANEERTSVPIFTRTTATWRQEAALRPVSEEPFCHGKSAPLIRPPPAYTNPVNVRLTCPRPLYREPSRAAPGPSR</sequence>
<evidence type="ECO:0000313" key="3">
    <source>
        <dbReference type="Proteomes" id="UP000704712"/>
    </source>
</evidence>
<organism evidence="2 3">
    <name type="scientific">Phytophthora infestans</name>
    <name type="common">Potato late blight agent</name>
    <name type="synonym">Botrytis infestans</name>
    <dbReference type="NCBI Taxonomy" id="4787"/>
    <lineage>
        <taxon>Eukaryota</taxon>
        <taxon>Sar</taxon>
        <taxon>Stramenopiles</taxon>
        <taxon>Oomycota</taxon>
        <taxon>Peronosporomycetes</taxon>
        <taxon>Peronosporales</taxon>
        <taxon>Peronosporaceae</taxon>
        <taxon>Phytophthora</taxon>
    </lineage>
</organism>
<dbReference type="AlphaFoldDB" id="A0A8S9UUB1"/>
<evidence type="ECO:0000256" key="1">
    <source>
        <dbReference type="SAM" id="MobiDB-lite"/>
    </source>
</evidence>
<accession>A0A8S9UUB1</accession>
<feature type="compositionally biased region" description="Basic and acidic residues" evidence="1">
    <location>
        <begin position="1"/>
        <end position="10"/>
    </location>
</feature>
<proteinExistence type="predicted"/>
<name>A0A8S9UUB1_PHYIN</name>
<dbReference type="EMBL" id="JAACNO010001164">
    <property type="protein sequence ID" value="KAF4142619.1"/>
    <property type="molecule type" value="Genomic_DNA"/>
</dbReference>
<feature type="compositionally biased region" description="Low complexity" evidence="1">
    <location>
        <begin position="11"/>
        <end position="26"/>
    </location>
</feature>
<reference evidence="2" key="1">
    <citation type="submission" date="2020-03" db="EMBL/GenBank/DDBJ databases">
        <title>Hybrid Assembly of Korean Phytophthora infestans isolates.</title>
        <authorList>
            <person name="Prokchorchik M."/>
            <person name="Lee Y."/>
            <person name="Seo J."/>
            <person name="Cho J.-H."/>
            <person name="Park Y.-E."/>
            <person name="Jang D.-C."/>
            <person name="Im J.-S."/>
            <person name="Choi J.-G."/>
            <person name="Park H.-J."/>
            <person name="Lee G.-B."/>
            <person name="Lee Y.-G."/>
            <person name="Hong S.-Y."/>
            <person name="Cho K."/>
            <person name="Sohn K.H."/>
        </authorList>
    </citation>
    <scope>NUCLEOTIDE SEQUENCE</scope>
    <source>
        <strain evidence="2">KR_2_A2</strain>
    </source>
</reference>
<dbReference type="Proteomes" id="UP000704712">
    <property type="component" value="Unassembled WGS sequence"/>
</dbReference>